<dbReference type="EMBL" id="CAJOBH010122020">
    <property type="protein sequence ID" value="CAF4716015.1"/>
    <property type="molecule type" value="Genomic_DNA"/>
</dbReference>
<sequence>MSHFSYSCSVRGLYRKLLKIHGDISKKQTEYKNAVSLEESDSQTTKD</sequence>
<evidence type="ECO:0000313" key="5">
    <source>
        <dbReference type="Proteomes" id="UP000681967"/>
    </source>
</evidence>
<dbReference type="EMBL" id="CAJOBH010107956">
    <property type="protein sequence ID" value="CAF4646764.1"/>
    <property type="molecule type" value="Genomic_DNA"/>
</dbReference>
<evidence type="ECO:0000313" key="2">
    <source>
        <dbReference type="EMBL" id="CAF4646764.1"/>
    </source>
</evidence>
<dbReference type="Proteomes" id="UP000681967">
    <property type="component" value="Unassembled WGS sequence"/>
</dbReference>
<evidence type="ECO:0000313" key="1">
    <source>
        <dbReference type="EMBL" id="CAF4528384.1"/>
    </source>
</evidence>
<proteinExistence type="predicted"/>
<evidence type="ECO:0000313" key="3">
    <source>
        <dbReference type="EMBL" id="CAF4716015.1"/>
    </source>
</evidence>
<name>A0A8S3AV12_9BILA</name>
<accession>A0A8S3AV12</accession>
<gene>
    <name evidence="2" type="ORF">BYL167_LOCUS41999</name>
    <name evidence="3" type="ORF">BYL167_LOCUS44678</name>
    <name evidence="1" type="ORF">GIL414_LOCUS35919</name>
    <name evidence="4" type="ORF">GIL414_LOCUS48872</name>
</gene>
<organism evidence="3 5">
    <name type="scientific">Rotaria magnacalcarata</name>
    <dbReference type="NCBI Taxonomy" id="392030"/>
    <lineage>
        <taxon>Eukaryota</taxon>
        <taxon>Metazoa</taxon>
        <taxon>Spiralia</taxon>
        <taxon>Gnathifera</taxon>
        <taxon>Rotifera</taxon>
        <taxon>Eurotatoria</taxon>
        <taxon>Bdelloidea</taxon>
        <taxon>Philodinida</taxon>
        <taxon>Philodinidae</taxon>
        <taxon>Rotaria</taxon>
    </lineage>
</organism>
<feature type="non-terminal residue" evidence="3">
    <location>
        <position position="1"/>
    </location>
</feature>
<dbReference type="Proteomes" id="UP000681720">
    <property type="component" value="Unassembled WGS sequence"/>
</dbReference>
<protein>
    <submittedName>
        <fullName evidence="3">Uncharacterized protein</fullName>
    </submittedName>
</protein>
<evidence type="ECO:0000313" key="4">
    <source>
        <dbReference type="EMBL" id="CAF4840091.1"/>
    </source>
</evidence>
<dbReference type="EMBL" id="CAJOBJ010087890">
    <property type="protein sequence ID" value="CAF4528384.1"/>
    <property type="molecule type" value="Genomic_DNA"/>
</dbReference>
<reference evidence="3" key="1">
    <citation type="submission" date="2021-02" db="EMBL/GenBank/DDBJ databases">
        <authorList>
            <person name="Nowell W R."/>
        </authorList>
    </citation>
    <scope>NUCLEOTIDE SEQUENCE</scope>
</reference>
<dbReference type="EMBL" id="CAJOBJ010159477">
    <property type="protein sequence ID" value="CAF4840091.1"/>
    <property type="molecule type" value="Genomic_DNA"/>
</dbReference>
<dbReference type="AlphaFoldDB" id="A0A8S3AV12"/>
<comment type="caution">
    <text evidence="3">The sequence shown here is derived from an EMBL/GenBank/DDBJ whole genome shotgun (WGS) entry which is preliminary data.</text>
</comment>